<dbReference type="InterPro" id="IPR001647">
    <property type="entry name" value="HTH_TetR"/>
</dbReference>
<feature type="coiled-coil region" evidence="5">
    <location>
        <begin position="4"/>
        <end position="31"/>
    </location>
</feature>
<feature type="domain" description="HTH tetR-type" evidence="6">
    <location>
        <begin position="12"/>
        <end position="72"/>
    </location>
</feature>
<name>A0A5S4G7Z3_9ACTN</name>
<dbReference type="EMBL" id="VCKX01000126">
    <property type="protein sequence ID" value="TMR29138.1"/>
    <property type="molecule type" value="Genomic_DNA"/>
</dbReference>
<dbReference type="PROSITE" id="PS50977">
    <property type="entry name" value="HTH_TETR_2"/>
    <property type="match status" value="1"/>
</dbReference>
<dbReference type="InterPro" id="IPR001387">
    <property type="entry name" value="Cro/C1-type_HTH"/>
</dbReference>
<dbReference type="OrthoDB" id="3210322at2"/>
<dbReference type="Pfam" id="PF13305">
    <property type="entry name" value="TetR_C_33"/>
    <property type="match status" value="1"/>
</dbReference>
<dbReference type="CDD" id="cd00093">
    <property type="entry name" value="HTH_XRE"/>
    <property type="match status" value="1"/>
</dbReference>
<dbReference type="PANTHER" id="PTHR30055:SF243">
    <property type="entry name" value="HTH-TYPE TRANSCRIPTIONAL REGULATOR RV1816"/>
    <property type="match status" value="1"/>
</dbReference>
<dbReference type="InterPro" id="IPR009057">
    <property type="entry name" value="Homeodomain-like_sf"/>
</dbReference>
<evidence type="ECO:0000256" key="2">
    <source>
        <dbReference type="ARBA" id="ARBA00023125"/>
    </source>
</evidence>
<dbReference type="SUPFAM" id="SSF46689">
    <property type="entry name" value="Homeodomain-like"/>
    <property type="match status" value="1"/>
</dbReference>
<sequence length="240" mass="26702">MTALTRRERLRAELERDAKAAARRIAAEEGVEGLTLAAVARAVGVTPPALYRYFDGRAGLVRAVYDDVTAEFMDNVARALHRQDPDDISAQLHAATRAVLDWSLANKVEFDLLMGAAYPKIAESDEGIPKVIARELGGFFGVPFARLWREGRLTIDADEDIDPVLAAQLRTYRTHVGLDFPIGVVLLMVICWRQIYGLLCMAVYGHQEFAFDDPMPLFEHMMDHLLGILGLERSPGLRVP</sequence>
<dbReference type="PANTHER" id="PTHR30055">
    <property type="entry name" value="HTH-TYPE TRANSCRIPTIONAL REGULATOR RUTR"/>
    <property type="match status" value="1"/>
</dbReference>
<dbReference type="GO" id="GO:0000976">
    <property type="term" value="F:transcription cis-regulatory region binding"/>
    <property type="evidence" value="ECO:0007669"/>
    <property type="project" value="TreeGrafter"/>
</dbReference>
<organism evidence="7 8">
    <name type="scientific">Nonomuraea zeae</name>
    <dbReference type="NCBI Taxonomy" id="1642303"/>
    <lineage>
        <taxon>Bacteria</taxon>
        <taxon>Bacillati</taxon>
        <taxon>Actinomycetota</taxon>
        <taxon>Actinomycetes</taxon>
        <taxon>Streptosporangiales</taxon>
        <taxon>Streptosporangiaceae</taxon>
        <taxon>Nonomuraea</taxon>
    </lineage>
</organism>
<evidence type="ECO:0000256" key="5">
    <source>
        <dbReference type="SAM" id="Coils"/>
    </source>
</evidence>
<evidence type="ECO:0000313" key="8">
    <source>
        <dbReference type="Proteomes" id="UP000306628"/>
    </source>
</evidence>
<dbReference type="InterPro" id="IPR036271">
    <property type="entry name" value="Tet_transcr_reg_TetR-rel_C_sf"/>
</dbReference>
<evidence type="ECO:0000256" key="3">
    <source>
        <dbReference type="ARBA" id="ARBA00023163"/>
    </source>
</evidence>
<dbReference type="GO" id="GO:0003700">
    <property type="term" value="F:DNA-binding transcription factor activity"/>
    <property type="evidence" value="ECO:0007669"/>
    <property type="project" value="TreeGrafter"/>
</dbReference>
<keyword evidence="8" id="KW-1185">Reference proteome</keyword>
<proteinExistence type="predicted"/>
<evidence type="ECO:0000256" key="4">
    <source>
        <dbReference type="PROSITE-ProRule" id="PRU00335"/>
    </source>
</evidence>
<evidence type="ECO:0000259" key="6">
    <source>
        <dbReference type="PROSITE" id="PS50977"/>
    </source>
</evidence>
<keyword evidence="2 4" id="KW-0238">DNA-binding</keyword>
<dbReference type="Pfam" id="PF00440">
    <property type="entry name" value="TetR_N"/>
    <property type="match status" value="1"/>
</dbReference>
<reference evidence="7 8" key="1">
    <citation type="submission" date="2019-05" db="EMBL/GenBank/DDBJ databases">
        <title>Draft genome sequence of Nonomuraea zeae DSM 100528.</title>
        <authorList>
            <person name="Saricaoglu S."/>
            <person name="Isik K."/>
        </authorList>
    </citation>
    <scope>NUCLEOTIDE SEQUENCE [LARGE SCALE GENOMIC DNA]</scope>
    <source>
        <strain evidence="7 8">DSM 100528</strain>
    </source>
</reference>
<dbReference type="RefSeq" id="WP_138693787.1">
    <property type="nucleotide sequence ID" value="NZ_JBHSAZ010000046.1"/>
</dbReference>
<dbReference type="SUPFAM" id="SSF48498">
    <property type="entry name" value="Tetracyclin repressor-like, C-terminal domain"/>
    <property type="match status" value="1"/>
</dbReference>
<protein>
    <submittedName>
        <fullName evidence="7">TetR/AcrR family transcriptional regulator</fullName>
    </submittedName>
</protein>
<dbReference type="Proteomes" id="UP000306628">
    <property type="component" value="Unassembled WGS sequence"/>
</dbReference>
<dbReference type="InterPro" id="IPR025996">
    <property type="entry name" value="MT1864/Rv1816-like_C"/>
</dbReference>
<dbReference type="AlphaFoldDB" id="A0A5S4G7Z3"/>
<evidence type="ECO:0000313" key="7">
    <source>
        <dbReference type="EMBL" id="TMR29138.1"/>
    </source>
</evidence>
<keyword evidence="3" id="KW-0804">Transcription</keyword>
<evidence type="ECO:0000256" key="1">
    <source>
        <dbReference type="ARBA" id="ARBA00023015"/>
    </source>
</evidence>
<dbReference type="Gene3D" id="1.10.357.10">
    <property type="entry name" value="Tetracycline Repressor, domain 2"/>
    <property type="match status" value="1"/>
</dbReference>
<keyword evidence="5" id="KW-0175">Coiled coil</keyword>
<keyword evidence="1" id="KW-0805">Transcription regulation</keyword>
<accession>A0A5S4G7Z3</accession>
<comment type="caution">
    <text evidence="7">The sequence shown here is derived from an EMBL/GenBank/DDBJ whole genome shotgun (WGS) entry which is preliminary data.</text>
</comment>
<gene>
    <name evidence="7" type="ORF">ETD85_33335</name>
</gene>
<dbReference type="InterPro" id="IPR050109">
    <property type="entry name" value="HTH-type_TetR-like_transc_reg"/>
</dbReference>
<feature type="DNA-binding region" description="H-T-H motif" evidence="4">
    <location>
        <begin position="35"/>
        <end position="54"/>
    </location>
</feature>